<organism evidence="2 3">
    <name type="scientific">Kribbella pratensis</name>
    <dbReference type="NCBI Taxonomy" id="2512112"/>
    <lineage>
        <taxon>Bacteria</taxon>
        <taxon>Bacillati</taxon>
        <taxon>Actinomycetota</taxon>
        <taxon>Actinomycetes</taxon>
        <taxon>Propionibacteriales</taxon>
        <taxon>Kribbellaceae</taxon>
        <taxon>Kribbella</taxon>
    </lineage>
</organism>
<feature type="transmembrane region" description="Helical" evidence="1">
    <location>
        <begin position="126"/>
        <end position="147"/>
    </location>
</feature>
<sequence length="255" mass="28537">MGPGSLLGMSKIWVFCGAVVVTIVAVVLVAIADVPLQEILSLFLGVLCLLWLILLLTVPWNLYFQAHALIHEIRTSRDRGIDVPADREPEARRIASRMRWFAVGSHLVSAALVALITYLSDGAIGYYLAGLYLVSSFFRPAGAYFGYLRERMTTMLQDVKHPRDDVIETLRRLDTMKADLETLHDASDDQRRRLTHLEQSLATAEAGATARDRALHAKVDAHARQFEHFLTRLTDNQEVIAGLKAFLRLARSELS</sequence>
<protein>
    <submittedName>
        <fullName evidence="2">Uncharacterized protein</fullName>
    </submittedName>
</protein>
<keyword evidence="3" id="KW-1185">Reference proteome</keyword>
<dbReference type="Proteomes" id="UP000295060">
    <property type="component" value="Unassembled WGS sequence"/>
</dbReference>
<keyword evidence="1" id="KW-0812">Transmembrane</keyword>
<name>A0ABY2FPD3_9ACTN</name>
<accession>A0ABY2FPD3</accession>
<proteinExistence type="predicted"/>
<reference evidence="2 3" key="1">
    <citation type="submission" date="2019-03" db="EMBL/GenBank/DDBJ databases">
        <title>Genomic Encyclopedia of Type Strains, Phase III (KMG-III): the genomes of soil and plant-associated and newly described type strains.</title>
        <authorList>
            <person name="Whitman W."/>
        </authorList>
    </citation>
    <scope>NUCLEOTIDE SEQUENCE [LARGE SCALE GENOMIC DNA]</scope>
    <source>
        <strain evidence="2 3">VKMAc-2574</strain>
    </source>
</reference>
<evidence type="ECO:0000313" key="3">
    <source>
        <dbReference type="Proteomes" id="UP000295060"/>
    </source>
</evidence>
<evidence type="ECO:0000256" key="1">
    <source>
        <dbReference type="SAM" id="Phobius"/>
    </source>
</evidence>
<dbReference type="EMBL" id="SODU01000001">
    <property type="protein sequence ID" value="TDW94995.1"/>
    <property type="molecule type" value="Genomic_DNA"/>
</dbReference>
<keyword evidence="1" id="KW-0472">Membrane</keyword>
<evidence type="ECO:0000313" key="2">
    <source>
        <dbReference type="EMBL" id="TDW94995.1"/>
    </source>
</evidence>
<feature type="transmembrane region" description="Helical" evidence="1">
    <location>
        <begin position="12"/>
        <end position="33"/>
    </location>
</feature>
<keyword evidence="1" id="KW-1133">Transmembrane helix</keyword>
<comment type="caution">
    <text evidence="2">The sequence shown here is derived from an EMBL/GenBank/DDBJ whole genome shotgun (WGS) entry which is preliminary data.</text>
</comment>
<feature type="transmembrane region" description="Helical" evidence="1">
    <location>
        <begin position="39"/>
        <end position="64"/>
    </location>
</feature>
<feature type="transmembrane region" description="Helical" evidence="1">
    <location>
        <begin position="100"/>
        <end position="120"/>
    </location>
</feature>
<gene>
    <name evidence="2" type="ORF">EV137_2327</name>
</gene>